<dbReference type="Gene3D" id="1.20.58.670">
    <property type="entry name" value="Dsl1p vesicle tethering complex, Tip20p subunit, domain D"/>
    <property type="match status" value="1"/>
</dbReference>
<sequence>MTDITDATVIALNQRIPLNGEATTLELLDTQLQERQAKHQILLQELNQTTDRTRTTIATTLQRTQQAVDKLKNLQAKQTYDETSLQEFCAQHSPEQKDTHKQAEIVSNLVDLETKLTRLDNTRQYVKVLIIVDELSSRAKSLVKDDPQAALKPYSQLAKLIKVTKSSSPPGCNAELTNYMTKRQTTLWEELKDILSKKFEDTLKALQWPVPLKPPYNIQTKEYVKHFEQAFSDLLLLQLPLTGLDESDEVVDEDSYHALVPIQIMLSALSLRFRFHFEGSRPTNRLDKPEWYLNHTIQTISQHLPFIIGVVQPIIDKFNSPSLRNSAKTDFITGILKDLQRKLQKSIPQILQQPALLSHTIHETLSFDQTLRDRFAYTAPRGSEFNLGLAQVIVGNPEWFDAWLKMEKEFAVARFDEIVHDRRAWDFTGDEDDNRGAEYMHDDEEDNYQEDKDAVLATKSASRILSLVEGITESYRLLPLFEQRLRFLMEIQIDLLESYHRRIASAVDSFEALSLIRSVPVPGALPDAVTGVMTSTEKSGTTGGLQRLCRWWASAITVHDRILEWGEDDFFLEMWSDLNHKAAKAQALAELNTPMSALPDPANYEDGTIFSEVADELYDTLCAKIQKTVVKMVAKDWSVGARSYAKSRNWSMPFSDASPSEISAELYRPVADLKRNLTYLASALPSSLFHSVLRNILLDLDDWFWKNIVVAHQFSRQGGYQLQLDATIGIWQIAKAWVKKPENFTKRLKEALILLTLPSSTTANTSQSSVSDPRLTCTFFINAISSGDQEEDVADICNALSMERLDVAQIREVLRRRSDVAAGWF</sequence>
<dbReference type="PROSITE" id="PS51386">
    <property type="entry name" value="RINT1_TIP20"/>
    <property type="match status" value="1"/>
</dbReference>
<dbReference type="InterPro" id="IPR042044">
    <property type="entry name" value="EXOC6PINT-1/Sec15/Tip20_C_dom2"/>
</dbReference>
<accession>A0AAD5E865</accession>
<reference evidence="1" key="1">
    <citation type="submission" date="2021-06" db="EMBL/GenBank/DDBJ databases">
        <authorList>
            <consortium name="DOE Joint Genome Institute"/>
            <person name="Mondo S.J."/>
            <person name="Amses K.R."/>
            <person name="Simmons D.R."/>
            <person name="Longcore J.E."/>
            <person name="Seto K."/>
            <person name="Alves G.H."/>
            <person name="Bonds A.E."/>
            <person name="Quandt C.A."/>
            <person name="Davis W.J."/>
            <person name="Chang Y."/>
            <person name="Letcher P.M."/>
            <person name="Powell M.J."/>
            <person name="Kuo A."/>
            <person name="Labutti K."/>
            <person name="Pangilinan J."/>
            <person name="Andreopoulos W."/>
            <person name="Tritt A."/>
            <person name="Riley R."/>
            <person name="Hundley H."/>
            <person name="Johnson J."/>
            <person name="Lipzen A."/>
            <person name="Barry K."/>
            <person name="Berbee M.L."/>
            <person name="Buchler N.E."/>
            <person name="Grigoriev I.V."/>
            <person name="Spatafora J.W."/>
            <person name="Stajich J.E."/>
            <person name="James T.Y."/>
        </authorList>
    </citation>
    <scope>NUCLEOTIDE SEQUENCE</scope>
    <source>
        <strain evidence="1">AG</strain>
    </source>
</reference>
<organism evidence="1 2">
    <name type="scientific">Umbelopsis ramanniana AG</name>
    <dbReference type="NCBI Taxonomy" id="1314678"/>
    <lineage>
        <taxon>Eukaryota</taxon>
        <taxon>Fungi</taxon>
        <taxon>Fungi incertae sedis</taxon>
        <taxon>Mucoromycota</taxon>
        <taxon>Mucoromycotina</taxon>
        <taxon>Umbelopsidomycetes</taxon>
        <taxon>Umbelopsidales</taxon>
        <taxon>Umbelopsidaceae</taxon>
        <taxon>Umbelopsis</taxon>
    </lineage>
</organism>
<dbReference type="AlphaFoldDB" id="A0AAD5E865"/>
<dbReference type="Pfam" id="PF04437">
    <property type="entry name" value="RINT1_TIP1"/>
    <property type="match status" value="1"/>
</dbReference>
<dbReference type="GO" id="GO:0070939">
    <property type="term" value="C:Dsl1/NZR complex"/>
    <property type="evidence" value="ECO:0007669"/>
    <property type="project" value="InterPro"/>
</dbReference>
<dbReference type="RefSeq" id="XP_051443109.1">
    <property type="nucleotide sequence ID" value="XM_051590336.1"/>
</dbReference>
<dbReference type="Gene3D" id="1.20.58.1420">
    <property type="entry name" value="Dsl1p vesicle tethering complex, Tip20p subunit, domain B"/>
    <property type="match status" value="1"/>
</dbReference>
<dbReference type="InterPro" id="IPR007528">
    <property type="entry name" value="RINT1_Tip20"/>
</dbReference>
<dbReference type="GO" id="GO:0006888">
    <property type="term" value="P:endoplasmic reticulum to Golgi vesicle-mediated transport"/>
    <property type="evidence" value="ECO:0007669"/>
    <property type="project" value="InterPro"/>
</dbReference>
<dbReference type="GeneID" id="75915680"/>
<evidence type="ECO:0000313" key="2">
    <source>
        <dbReference type="Proteomes" id="UP001206595"/>
    </source>
</evidence>
<gene>
    <name evidence="1" type="ORF">K450DRAFT_249060</name>
</gene>
<evidence type="ECO:0008006" key="3">
    <source>
        <dbReference type="Google" id="ProtNLM"/>
    </source>
</evidence>
<name>A0AAD5E865_UMBRA</name>
<dbReference type="Proteomes" id="UP001206595">
    <property type="component" value="Unassembled WGS sequence"/>
</dbReference>
<comment type="caution">
    <text evidence="1">The sequence shown here is derived from an EMBL/GenBank/DDBJ whole genome shotgun (WGS) entry which is preliminary data.</text>
</comment>
<keyword evidence="2" id="KW-1185">Reference proteome</keyword>
<dbReference type="GO" id="GO:0060628">
    <property type="term" value="P:regulation of ER to Golgi vesicle-mediated transport"/>
    <property type="evidence" value="ECO:0007669"/>
    <property type="project" value="TreeGrafter"/>
</dbReference>
<reference evidence="1" key="2">
    <citation type="journal article" date="2022" name="Proc. Natl. Acad. Sci. U.S.A.">
        <title>Diploid-dominant life cycles characterize the early evolution of Fungi.</title>
        <authorList>
            <person name="Amses K.R."/>
            <person name="Simmons D.R."/>
            <person name="Longcore J.E."/>
            <person name="Mondo S.J."/>
            <person name="Seto K."/>
            <person name="Jeronimo G.H."/>
            <person name="Bonds A.E."/>
            <person name="Quandt C.A."/>
            <person name="Davis W.J."/>
            <person name="Chang Y."/>
            <person name="Federici B.A."/>
            <person name="Kuo A."/>
            <person name="LaButti K."/>
            <person name="Pangilinan J."/>
            <person name="Andreopoulos W."/>
            <person name="Tritt A."/>
            <person name="Riley R."/>
            <person name="Hundley H."/>
            <person name="Johnson J."/>
            <person name="Lipzen A."/>
            <person name="Barry K."/>
            <person name="Lang B.F."/>
            <person name="Cuomo C.A."/>
            <person name="Buchler N.E."/>
            <person name="Grigoriev I.V."/>
            <person name="Spatafora J.W."/>
            <person name="Stajich J.E."/>
            <person name="James T.Y."/>
        </authorList>
    </citation>
    <scope>NUCLEOTIDE SEQUENCE</scope>
    <source>
        <strain evidence="1">AG</strain>
    </source>
</reference>
<dbReference type="InterPro" id="IPR042042">
    <property type="entry name" value="Tip20p_domB"/>
</dbReference>
<dbReference type="PANTHER" id="PTHR13520">
    <property type="entry name" value="RAD50-INTERACTING PROTEIN 1 RINT-1"/>
    <property type="match status" value="1"/>
</dbReference>
<protein>
    <recommendedName>
        <fullName evidence="3">RAD50-interacting protein 1</fullName>
    </recommendedName>
</protein>
<dbReference type="PANTHER" id="PTHR13520:SF0">
    <property type="entry name" value="RAD50-INTERACTING PROTEIN 1"/>
    <property type="match status" value="1"/>
</dbReference>
<dbReference type="EMBL" id="MU620933">
    <property type="protein sequence ID" value="KAI8578105.1"/>
    <property type="molecule type" value="Genomic_DNA"/>
</dbReference>
<evidence type="ECO:0000313" key="1">
    <source>
        <dbReference type="EMBL" id="KAI8578105.1"/>
    </source>
</evidence>
<proteinExistence type="predicted"/>
<dbReference type="GO" id="GO:0006890">
    <property type="term" value="P:retrograde vesicle-mediated transport, Golgi to endoplasmic reticulum"/>
    <property type="evidence" value="ECO:0007669"/>
    <property type="project" value="InterPro"/>
</dbReference>